<proteinExistence type="predicted"/>
<evidence type="ECO:0000313" key="3">
    <source>
        <dbReference type="Proteomes" id="UP000324748"/>
    </source>
</evidence>
<accession>A0A5B0RVE5</accession>
<comment type="caution">
    <text evidence="2">The sequence shown here is derived from an EMBL/GenBank/DDBJ whole genome shotgun (WGS) entry which is preliminary data.</text>
</comment>
<name>A0A5B0RVE5_PUCGR</name>
<dbReference type="Gene3D" id="3.40.140.10">
    <property type="entry name" value="Cytidine Deaminase, domain 2"/>
    <property type="match status" value="1"/>
</dbReference>
<dbReference type="Proteomes" id="UP000324748">
    <property type="component" value="Unassembled WGS sequence"/>
</dbReference>
<evidence type="ECO:0000313" key="1">
    <source>
        <dbReference type="EMBL" id="KAA1094510.1"/>
    </source>
</evidence>
<protein>
    <submittedName>
        <fullName evidence="2">Uncharacterized protein</fullName>
    </submittedName>
</protein>
<dbReference type="EMBL" id="VSWC01000079">
    <property type="protein sequence ID" value="KAA1094510.1"/>
    <property type="molecule type" value="Genomic_DNA"/>
</dbReference>
<keyword evidence="3" id="KW-1185">Reference proteome</keyword>
<organism evidence="2 4">
    <name type="scientific">Puccinia graminis f. sp. tritici</name>
    <dbReference type="NCBI Taxonomy" id="56615"/>
    <lineage>
        <taxon>Eukaryota</taxon>
        <taxon>Fungi</taxon>
        <taxon>Dikarya</taxon>
        <taxon>Basidiomycota</taxon>
        <taxon>Pucciniomycotina</taxon>
        <taxon>Pucciniomycetes</taxon>
        <taxon>Pucciniales</taxon>
        <taxon>Pucciniaceae</taxon>
        <taxon>Puccinia</taxon>
    </lineage>
</organism>
<evidence type="ECO:0000313" key="2">
    <source>
        <dbReference type="EMBL" id="KAA1129075.1"/>
    </source>
</evidence>
<dbReference type="EMBL" id="VDEP01000138">
    <property type="protein sequence ID" value="KAA1129075.1"/>
    <property type="molecule type" value="Genomic_DNA"/>
</dbReference>
<dbReference type="AlphaFoldDB" id="A0A5B0RVE5"/>
<evidence type="ECO:0000313" key="4">
    <source>
        <dbReference type="Proteomes" id="UP000325313"/>
    </source>
</evidence>
<gene>
    <name evidence="1" type="ORF">PGT21_023743</name>
    <name evidence="2" type="ORF">PGTUg99_027811</name>
</gene>
<dbReference type="OrthoDB" id="25498at2759"/>
<reference evidence="3 4" key="1">
    <citation type="submission" date="2019-05" db="EMBL/GenBank/DDBJ databases">
        <title>Emergence of the Ug99 lineage of the wheat stem rust pathogen through somatic hybridization.</title>
        <authorList>
            <person name="Li F."/>
            <person name="Upadhyaya N.M."/>
            <person name="Sperschneider J."/>
            <person name="Matny O."/>
            <person name="Nguyen-Phuc H."/>
            <person name="Mago R."/>
            <person name="Raley C."/>
            <person name="Miller M.E."/>
            <person name="Silverstein K.A.T."/>
            <person name="Henningsen E."/>
            <person name="Hirsch C.D."/>
            <person name="Visser B."/>
            <person name="Pretorius Z.A."/>
            <person name="Steffenson B.J."/>
            <person name="Schwessinger B."/>
            <person name="Dodds P.N."/>
            <person name="Figueroa M."/>
        </authorList>
    </citation>
    <scope>NUCLEOTIDE SEQUENCE [LARGE SCALE GENOMIC DNA]</scope>
    <source>
        <strain evidence="1">21-0</strain>
        <strain evidence="2 4">Ug99</strain>
    </source>
</reference>
<sequence length="159" mass="17439">MDGLALPSGFSNMQVTSDGCSLQGQGRMASGTSDWVSKCHPPHPVVYFRSCAKSEPFNQWYATSPILNSFLSLIRDFYNLKAIPLSAVHLTLDPVTLTFKTFVSLPIGLLTLQTLNLLFKPIPCSLLIPTPERTAMELLTKPILDSTAANQNIESNLKN</sequence>
<dbReference type="Proteomes" id="UP000325313">
    <property type="component" value="Unassembled WGS sequence"/>
</dbReference>